<protein>
    <submittedName>
        <fullName evidence="12">Antiporter subunit mnhD2</fullName>
    </submittedName>
    <submittedName>
        <fullName evidence="13">Na+/H+ antiporter subunit D</fullName>
    </submittedName>
</protein>
<organism evidence="13 14">
    <name type="scientific">Staphylococcus gallinarum</name>
    <dbReference type="NCBI Taxonomy" id="1293"/>
    <lineage>
        <taxon>Bacteria</taxon>
        <taxon>Bacillati</taxon>
        <taxon>Bacillota</taxon>
        <taxon>Bacilli</taxon>
        <taxon>Bacillales</taxon>
        <taxon>Staphylococcaceae</taxon>
        <taxon>Staphylococcus</taxon>
    </lineage>
</organism>
<name>A0A0D0RR19_STAGA</name>
<evidence type="ECO:0000259" key="11">
    <source>
        <dbReference type="Pfam" id="PF00361"/>
    </source>
</evidence>
<dbReference type="PANTHER" id="PTHR42703">
    <property type="entry name" value="NADH DEHYDROGENASE"/>
    <property type="match status" value="1"/>
</dbReference>
<sequence length="500" mass="55069">MSNLLIFPLLLPAVCALLLVFIRTQSRLSRIFSIGTMALTTIISLMLLISVMVHGPIKLDFGGWQAPFGIQFVGDSLSLLMVTVSSFVVTLIMAYGFGRAEKRAIRYYLPSFILFLTVGVIGSFLTADLFNVYVMFEVMLLASFVLITLGQSVEQLRAAIIYVVLNIIGSWLLLIGIGMLYKLTGTLNFALVASRLETMKDESSIVIISMVFLVAFGAKAALVLFMWLPKAYAVLNTELAALFASLMTKVGAYALIRFFTLIFDEHESITHPLFVFLACITMIIGAFGVLAYRDIKKIAAYQVILSIGFIIFGLGTQTFAGVNGAIFYLANDIVVKTLLFFIIGSLVYITGYRHYKYLTGLAKKQPFFGVAFIVMILAIGGVPPFSGFPGKLFIFKGAIENGNYIGLTLMILTSLIAMFSLFRVFFTMYLGNDKTGEEVEFKEIPGYRKGLIGILVAVVLAMGIAAPVIFQVTENATHLNMDDGHYEKSVNPNLKKEVEK</sequence>
<feature type="transmembrane region" description="Helical" evidence="10">
    <location>
        <begin position="132"/>
        <end position="149"/>
    </location>
</feature>
<keyword evidence="6 10" id="KW-1133">Transmembrane helix</keyword>
<dbReference type="Pfam" id="PF00361">
    <property type="entry name" value="Proton_antipo_M"/>
    <property type="match status" value="1"/>
</dbReference>
<feature type="transmembrane region" description="Helical" evidence="10">
    <location>
        <begin position="34"/>
        <end position="57"/>
    </location>
</feature>
<reference evidence="12 15" key="2">
    <citation type="submission" date="2019-07" db="EMBL/GenBank/DDBJ databases">
        <title>Whole genome shotgun sequence of Staphylococcus gallinarum NBRC 109767.</title>
        <authorList>
            <person name="Hosoyama A."/>
            <person name="Uohara A."/>
            <person name="Ohji S."/>
            <person name="Ichikawa N."/>
        </authorList>
    </citation>
    <scope>NUCLEOTIDE SEQUENCE [LARGE SCALE GENOMIC DNA]</scope>
    <source>
        <strain evidence="12 15">NBRC 109767</strain>
    </source>
</reference>
<evidence type="ECO:0000256" key="7">
    <source>
        <dbReference type="ARBA" id="ARBA00023065"/>
    </source>
</evidence>
<dbReference type="PRINTS" id="PR01437">
    <property type="entry name" value="NUOXDRDTASE4"/>
</dbReference>
<feature type="transmembrane region" description="Helical" evidence="10">
    <location>
        <begin position="77"/>
        <end position="95"/>
    </location>
</feature>
<keyword evidence="3" id="KW-0813">Transport</keyword>
<evidence type="ECO:0000256" key="9">
    <source>
        <dbReference type="RuleBase" id="RU000320"/>
    </source>
</evidence>
<dbReference type="AlphaFoldDB" id="A0A0D0RR19"/>
<evidence type="ECO:0000256" key="1">
    <source>
        <dbReference type="ARBA" id="ARBA00004651"/>
    </source>
</evidence>
<keyword evidence="4" id="KW-1003">Cell membrane</keyword>
<comment type="subcellular location">
    <subcellularLocation>
        <location evidence="1">Cell membrane</location>
        <topology evidence="1">Multi-pass membrane protein</topology>
    </subcellularLocation>
    <subcellularLocation>
        <location evidence="9">Membrane</location>
        <topology evidence="9">Multi-pass membrane protein</topology>
    </subcellularLocation>
</comment>
<keyword evidence="8 10" id="KW-0472">Membrane</keyword>
<feature type="transmembrane region" description="Helical" evidence="10">
    <location>
        <begin position="405"/>
        <end position="430"/>
    </location>
</feature>
<keyword evidence="7" id="KW-0406">Ion transport</keyword>
<keyword evidence="5 9" id="KW-0812">Transmembrane</keyword>
<evidence type="ECO:0000256" key="3">
    <source>
        <dbReference type="ARBA" id="ARBA00022449"/>
    </source>
</evidence>
<evidence type="ECO:0000313" key="12">
    <source>
        <dbReference type="EMBL" id="GEQ04349.1"/>
    </source>
</evidence>
<comment type="similarity">
    <text evidence="2">Belongs to the CPA3 antiporters (TC 2.A.63) subunit D family.</text>
</comment>
<dbReference type="GO" id="GO:0008137">
    <property type="term" value="F:NADH dehydrogenase (ubiquinone) activity"/>
    <property type="evidence" value="ECO:0007669"/>
    <property type="project" value="InterPro"/>
</dbReference>
<feature type="transmembrane region" description="Helical" evidence="10">
    <location>
        <begin position="269"/>
        <end position="292"/>
    </location>
</feature>
<evidence type="ECO:0000256" key="6">
    <source>
        <dbReference type="ARBA" id="ARBA00022989"/>
    </source>
</evidence>
<dbReference type="GO" id="GO:0005886">
    <property type="term" value="C:plasma membrane"/>
    <property type="evidence" value="ECO:0007669"/>
    <property type="project" value="UniProtKB-SubCell"/>
</dbReference>
<evidence type="ECO:0000313" key="13">
    <source>
        <dbReference type="EMBL" id="RIL42738.1"/>
    </source>
</evidence>
<feature type="transmembrane region" description="Helical" evidence="10">
    <location>
        <begin position="107"/>
        <end position="126"/>
    </location>
</feature>
<feature type="transmembrane region" description="Helical" evidence="10">
    <location>
        <begin position="367"/>
        <end position="385"/>
    </location>
</feature>
<evidence type="ECO:0000256" key="10">
    <source>
        <dbReference type="SAM" id="Phobius"/>
    </source>
</evidence>
<gene>
    <name evidence="12" type="primary">mnhD2</name>
    <name evidence="13" type="ORF">BUZ01_07710</name>
    <name evidence="12" type="ORF">SGA02_01770</name>
</gene>
<dbReference type="RefSeq" id="WP_042738106.1">
    <property type="nucleotide sequence ID" value="NZ_BKAX01000001.1"/>
</dbReference>
<dbReference type="NCBIfam" id="NF009306">
    <property type="entry name" value="PRK12663.1"/>
    <property type="match status" value="1"/>
</dbReference>
<feature type="transmembrane region" description="Helical" evidence="10">
    <location>
        <begin position="304"/>
        <end position="327"/>
    </location>
</feature>
<keyword evidence="3" id="KW-0050">Antiport</keyword>
<dbReference type="EMBL" id="BKAX01000001">
    <property type="protein sequence ID" value="GEQ04349.1"/>
    <property type="molecule type" value="Genomic_DNA"/>
</dbReference>
<dbReference type="OrthoDB" id="9811718at2"/>
<evidence type="ECO:0000256" key="5">
    <source>
        <dbReference type="ARBA" id="ARBA00022692"/>
    </source>
</evidence>
<dbReference type="Proteomes" id="UP000321057">
    <property type="component" value="Unassembled WGS sequence"/>
</dbReference>
<evidence type="ECO:0000313" key="15">
    <source>
        <dbReference type="Proteomes" id="UP000321057"/>
    </source>
</evidence>
<proteinExistence type="inferred from homology"/>
<evidence type="ECO:0000256" key="4">
    <source>
        <dbReference type="ARBA" id="ARBA00022475"/>
    </source>
</evidence>
<feature type="transmembrane region" description="Helical" evidence="10">
    <location>
        <begin position="451"/>
        <end position="470"/>
    </location>
</feature>
<dbReference type="GO" id="GO:0042773">
    <property type="term" value="P:ATP synthesis coupled electron transport"/>
    <property type="evidence" value="ECO:0007669"/>
    <property type="project" value="InterPro"/>
</dbReference>
<feature type="transmembrane region" description="Helical" evidence="10">
    <location>
        <begin position="239"/>
        <end position="263"/>
    </location>
</feature>
<feature type="transmembrane region" description="Helical" evidence="10">
    <location>
        <begin position="203"/>
        <end position="227"/>
    </location>
</feature>
<feature type="transmembrane region" description="Helical" evidence="10">
    <location>
        <begin position="161"/>
        <end position="183"/>
    </location>
</feature>
<dbReference type="GO" id="GO:0015297">
    <property type="term" value="F:antiporter activity"/>
    <property type="evidence" value="ECO:0007669"/>
    <property type="project" value="UniProtKB-KW"/>
</dbReference>
<feature type="transmembrane region" description="Helical" evidence="10">
    <location>
        <begin position="333"/>
        <end position="355"/>
    </location>
</feature>
<dbReference type="InterPro" id="IPR050586">
    <property type="entry name" value="CPA3_Na-H_Antiporter_D"/>
</dbReference>
<evidence type="ECO:0000256" key="2">
    <source>
        <dbReference type="ARBA" id="ARBA00005346"/>
    </source>
</evidence>
<reference evidence="13 14" key="1">
    <citation type="journal article" date="2016" name="Front. Microbiol.">
        <title>Comprehensive Phylogenetic Analysis of Bovine Non-aureus Staphylococci Species Based on Whole-Genome Sequencing.</title>
        <authorList>
            <person name="Naushad S."/>
            <person name="Barkema H.W."/>
            <person name="Luby C."/>
            <person name="Condas L.A."/>
            <person name="Nobrega D.B."/>
            <person name="Carson D.A."/>
            <person name="De Buck J."/>
        </authorList>
    </citation>
    <scope>NUCLEOTIDE SEQUENCE [LARGE SCALE GENOMIC DNA]</scope>
    <source>
        <strain evidence="13 14">SNUC 1388</strain>
    </source>
</reference>
<dbReference type="Proteomes" id="UP000283576">
    <property type="component" value="Unassembled WGS sequence"/>
</dbReference>
<comment type="caution">
    <text evidence="13">The sequence shown here is derived from an EMBL/GenBank/DDBJ whole genome shotgun (WGS) entry which is preliminary data.</text>
</comment>
<feature type="domain" description="NADH:quinone oxidoreductase/Mrp antiporter transmembrane" evidence="11">
    <location>
        <begin position="128"/>
        <end position="416"/>
    </location>
</feature>
<dbReference type="InterPro" id="IPR001750">
    <property type="entry name" value="ND/Mrp_TM"/>
</dbReference>
<keyword evidence="15" id="KW-1185">Reference proteome</keyword>
<evidence type="ECO:0000256" key="8">
    <source>
        <dbReference type="ARBA" id="ARBA00023136"/>
    </source>
</evidence>
<dbReference type="PANTHER" id="PTHR42703:SF1">
    <property type="entry name" value="NA(+)_H(+) ANTIPORTER SUBUNIT D1"/>
    <property type="match status" value="1"/>
</dbReference>
<feature type="transmembrane region" description="Helical" evidence="10">
    <location>
        <begin position="6"/>
        <end position="22"/>
    </location>
</feature>
<accession>A0A0D0RR19</accession>
<dbReference type="InterPro" id="IPR003918">
    <property type="entry name" value="NADH_UbQ_OxRdtase"/>
</dbReference>
<dbReference type="EMBL" id="QXRZ01000004">
    <property type="protein sequence ID" value="RIL42738.1"/>
    <property type="molecule type" value="Genomic_DNA"/>
</dbReference>
<evidence type="ECO:0000313" key="14">
    <source>
        <dbReference type="Proteomes" id="UP000283576"/>
    </source>
</evidence>